<evidence type="ECO:0000256" key="1">
    <source>
        <dbReference type="SAM" id="MobiDB-lite"/>
    </source>
</evidence>
<dbReference type="RefSeq" id="WP_090317222.1">
    <property type="nucleotide sequence ID" value="NZ_FNOE01000006.1"/>
</dbReference>
<feature type="region of interest" description="Disordered" evidence="1">
    <location>
        <begin position="1409"/>
        <end position="1440"/>
    </location>
</feature>
<dbReference type="InterPro" id="IPR001343">
    <property type="entry name" value="Hemolysn_Ca-bd"/>
</dbReference>
<proteinExistence type="predicted"/>
<protein>
    <recommendedName>
        <fullName evidence="2">DUF4214 domain-containing protein</fullName>
    </recommendedName>
</protein>
<evidence type="ECO:0000313" key="3">
    <source>
        <dbReference type="EMBL" id="SEO20819.1"/>
    </source>
</evidence>
<dbReference type="InterPro" id="IPR011049">
    <property type="entry name" value="Serralysin-like_metalloprot_C"/>
</dbReference>
<organism evidence="3 4">
    <name type="scientific">Nitrosomonas oligotropha</name>
    <dbReference type="NCBI Taxonomy" id="42354"/>
    <lineage>
        <taxon>Bacteria</taxon>
        <taxon>Pseudomonadati</taxon>
        <taxon>Pseudomonadota</taxon>
        <taxon>Betaproteobacteria</taxon>
        <taxon>Nitrosomonadales</taxon>
        <taxon>Nitrosomonadaceae</taxon>
        <taxon>Nitrosomonas</taxon>
    </lineage>
</organism>
<feature type="compositionally biased region" description="Gly residues" evidence="1">
    <location>
        <begin position="1414"/>
        <end position="1425"/>
    </location>
</feature>
<feature type="compositionally biased region" description="Low complexity" evidence="1">
    <location>
        <begin position="1426"/>
        <end position="1440"/>
    </location>
</feature>
<name>A0A1H8MU52_9PROT</name>
<keyword evidence="4" id="KW-1185">Reference proteome</keyword>
<evidence type="ECO:0000313" key="4">
    <source>
        <dbReference type="Proteomes" id="UP000198814"/>
    </source>
</evidence>
<feature type="region of interest" description="Disordered" evidence="1">
    <location>
        <begin position="1640"/>
        <end position="1671"/>
    </location>
</feature>
<dbReference type="SUPFAM" id="SSF51120">
    <property type="entry name" value="beta-Roll"/>
    <property type="match status" value="1"/>
</dbReference>
<dbReference type="OrthoDB" id="6091599at2"/>
<feature type="compositionally biased region" description="Gly residues" evidence="1">
    <location>
        <begin position="1640"/>
        <end position="1649"/>
    </location>
</feature>
<dbReference type="Gene3D" id="2.150.10.10">
    <property type="entry name" value="Serralysin-like metalloprotease, C-terminal"/>
    <property type="match status" value="1"/>
</dbReference>
<dbReference type="InterPro" id="IPR018511">
    <property type="entry name" value="Hemolysin-typ_Ca-bd_CS"/>
</dbReference>
<accession>A0A1H8MU52</accession>
<evidence type="ECO:0000259" key="2">
    <source>
        <dbReference type="Pfam" id="PF13946"/>
    </source>
</evidence>
<gene>
    <name evidence="3" type="ORF">SAMN05216333_10622</name>
</gene>
<dbReference type="GO" id="GO:0005509">
    <property type="term" value="F:calcium ion binding"/>
    <property type="evidence" value="ECO:0007669"/>
    <property type="project" value="InterPro"/>
</dbReference>
<dbReference type="Pfam" id="PF00353">
    <property type="entry name" value="HemolysinCabind"/>
    <property type="match status" value="2"/>
</dbReference>
<feature type="domain" description="DUF4214" evidence="2">
    <location>
        <begin position="1944"/>
        <end position="1999"/>
    </location>
</feature>
<sequence>MTTTNFDSGSLVTNDGVTSATYSGWTFGASSAVDFANANAAELTALLNQSGGRSIISNYSGANVTNFYFKSSDGSDFQLNSFKIDNGPSGASSSLTIAGYRDGALIVAAESVNLTTSDAAGNISYTQQSNAGTEYSGLLTFNSAFNNVDEIRFVFGSAVELTVDDINTSSAVVPPTITSATYDASTNSLVVTGTNMAATAGTLNDIDVSKLTLTGQGSATYTLTSSNVEITSATQFTVALNATDQINVEGLLNKNGTSSVGATTYNIAAAADWNPAQSGNADTTGNGVTVSNVQTPAITSATYDASTGTLTVTGSNLIKASGATNDIDASLLTFTGEGGTTYTLTDTSDVEITSGTAFTVTLSSTDKAAVNQIVNKNGTSSTNATTYNLAAADDWNTVIGNTNIADTTGNGITVSNVATPAITSTTYDASTGTLVVTGSGFLKLNGAANDIVASKFTFTGEGSSTYTLTDSANVEITSGTAFTITLSSTDKAAVNQIVNKNGTSSTNATTYNLAAAEDWAAGADSALVVADLTGNGVTVSNVAVPAITSATYDASSGALAVTGSGLLKANGAANDIVAAKFTFTGEGGSTYTLTDSSNVEITSGTAFTITLSSTDKAAVNQIINKNGTSSTNATTYNLAAAEDWAAGADSAVVVADTTGNGITVSNVAVPAITSAAYDYSSNVLTVTGSGFLQKSGASNDIDLSKLTFTGEGGATYTLTSGTNVEITSGTSFSVTLTGTDLTNVEALLDKDGTSAAGSTTYNLAGAEDWAAGADSAVAVADLTGNGITVSNYAAPAITSATFDASTNVLTVSGTNFVSNSGASNDVTVSLLTLTGEGGSYALTSSAVDVTSATAFSVTLNAADQLVVHGLLNKNGTASSSATTYNVAAAEDWMAGSAASITVADLTSNGITVSNVQTPAITSATYDSDTGILVVTGSNLFKKIGANNDIDISTLTLTGGTTSATYTITSSSDVEITSTTAFSVTLSGADKTAVDALLDQTGTTSSGGSTYNLAAADNWLAGANATPDISDTTNAVTVSINPRITSATYDASSGTLVVTGTNLQANGGGFDIDASKLTFTGEGSSTYTLIDSVDVEITSGSAFTITLSATDKAAVNQIVNKDGTASTGGTTYNLAAADDWDTNVTSGDTSDASGNGITASNVAVPAITSGTYNASTGVLVVTGTGLLKNSGAANDIDVSKFTFTGEGGATYTLTDSTDVEITSGTAFTVTLSSTDKAAVNQIVNKDGAASTDATTYNLAAAEDWAAGANASVNVVDATGNGITTSNVAVPVITSAAYNTSTGALVVTGTGFLKANGAASDIDASKFTFTGEGSGTYTLTDSADVEITSGTTFTLTLSSTDKAAVNLLLNKTGTASDDATTYNLAAAEDWAAGADAAVTIADTSGNGITVSTTSSSGGGSGGGGSGSSGTTTTIDGATATTATQPDGTVVTVISAVEPSRQDDPDSLFSDYADIPLVQDAEGNPFLTISLPVGTGLTTAGRVQTLDPAQAETGAIAALAQISGLSSGTASDLTAKAREFLTQLPDGNSISIHTVTPRFTGDQPPALPIIISSPAAVRPGNMLLIDARELPSGSVIQLDNVAFVLIIGAVRVVGGSGENFAAGDDQSQFIVLGADDDILSGGGGDDTVGSLGGNDQTSGDAGNDTVYGGTGNDVLNGGTGNDRLNGGLGFDSAVQAGQLSDYRVAVHGNAITLTQANGETDTLTDVELVRFASGPSLAIAYSEIEAVAHHLAKNWLGRDLTAAEGSAVQNWAGATADDILAAFRSLPEAAAFHDKTRDELLAGLETDPNIIRVDATRDFTGGNENNQGYLPPGLAINADSGAGQDVLRMQGGRNDVHLEFSGDRLELTQLSDGDMFSLKNAEMIAFDNHETVVIAHNQAESILARLVHSFLNRDATVEEWQSGQKALEDQISHDSILDWLQQHAGLQNLSDTDYVQTIYTRTLGRSATGDELNLQLSRLESHQVDRSWLAVEIAQSGEAATHLVGSVLLQDGWL</sequence>
<dbReference type="Pfam" id="PF13946">
    <property type="entry name" value="DUF4214"/>
    <property type="match status" value="1"/>
</dbReference>
<dbReference type="STRING" id="42354.SAMN05216333_10622"/>
<dbReference type="PRINTS" id="PR00313">
    <property type="entry name" value="CABNDNGRPT"/>
</dbReference>
<dbReference type="PROSITE" id="PS00330">
    <property type="entry name" value="HEMOLYSIN_CALCIUM"/>
    <property type="match status" value="1"/>
</dbReference>
<dbReference type="EMBL" id="FODO01000006">
    <property type="protein sequence ID" value="SEO20819.1"/>
    <property type="molecule type" value="Genomic_DNA"/>
</dbReference>
<dbReference type="InterPro" id="IPR025282">
    <property type="entry name" value="DUF4214"/>
</dbReference>
<reference evidence="4" key="1">
    <citation type="submission" date="2016-10" db="EMBL/GenBank/DDBJ databases">
        <authorList>
            <person name="Varghese N."/>
            <person name="Submissions S."/>
        </authorList>
    </citation>
    <scope>NUCLEOTIDE SEQUENCE [LARGE SCALE GENOMIC DNA]</scope>
    <source>
        <strain evidence="4">Nm76</strain>
    </source>
</reference>
<dbReference type="Proteomes" id="UP000198814">
    <property type="component" value="Unassembled WGS sequence"/>
</dbReference>